<sequence>MLIAAGLKRIAEPSPPVCRGFVKSVFGKDGMTSVRFAMVGGGGGAFIGPIHRMAAALSGNCELVAGAFSRDAHNSQATGVQLGLDPHRCHAGWETLLSDEAARPEGQRAQFVAIVAPNAVHAPAAIAAMEAGFDVLLEKPLADGLSAARAIAQAAQRTGRLVGVTHPYIAYPMALQARAMVAKGELGAVRRVAVSYIQGWLGASEDEGGKQAAWRLDPAQAGPAGAFGDIGSHAFNLVETLTGETIVRLSADLRATLEGRRLDDDGAALFALSGGGKGTLIASQVCAGEANGLSIAIWGEKASLHWAQQEPNALRLLSRGKPEQVWRAGSDQAWLEEAVRTGCRTPGGHPEGFIEAFANIYRDFSDTVAGRTVAMPAFAPIEAGLRCMAFVDAAIASSSADGRWHWVAVHNG</sequence>
<keyword evidence="4" id="KW-1185">Reference proteome</keyword>
<gene>
    <name evidence="3" type="ORF">MTR62_06980</name>
</gene>
<evidence type="ECO:0000259" key="1">
    <source>
        <dbReference type="Pfam" id="PF01408"/>
    </source>
</evidence>
<dbReference type="Gene3D" id="3.30.360.10">
    <property type="entry name" value="Dihydrodipicolinate Reductase, domain 2"/>
    <property type="match status" value="1"/>
</dbReference>
<evidence type="ECO:0000313" key="4">
    <source>
        <dbReference type="Proteomes" id="UP001162881"/>
    </source>
</evidence>
<dbReference type="EMBL" id="JALHLF010000017">
    <property type="protein sequence ID" value="MCJ2182443.1"/>
    <property type="molecule type" value="Genomic_DNA"/>
</dbReference>
<evidence type="ECO:0000313" key="3">
    <source>
        <dbReference type="EMBL" id="MCJ2182443.1"/>
    </source>
</evidence>
<dbReference type="Pfam" id="PF01408">
    <property type="entry name" value="GFO_IDH_MocA"/>
    <property type="match status" value="1"/>
</dbReference>
<dbReference type="Proteomes" id="UP001162881">
    <property type="component" value="Unassembled WGS sequence"/>
</dbReference>
<dbReference type="InterPro" id="IPR036291">
    <property type="entry name" value="NAD(P)-bd_dom_sf"/>
</dbReference>
<dbReference type="InterPro" id="IPR055170">
    <property type="entry name" value="GFO_IDH_MocA-like_dom"/>
</dbReference>
<dbReference type="SUPFAM" id="SSF55347">
    <property type="entry name" value="Glyceraldehyde-3-phosphate dehydrogenase-like, C-terminal domain"/>
    <property type="match status" value="1"/>
</dbReference>
<dbReference type="PANTHER" id="PTHR43708">
    <property type="entry name" value="CONSERVED EXPRESSED OXIDOREDUCTASE (EUROFUNG)"/>
    <property type="match status" value="1"/>
</dbReference>
<name>A0ABT0BBN6_9SPHN</name>
<protein>
    <submittedName>
        <fullName evidence="3">Gfo/Idh/MocA family oxidoreductase</fullName>
    </submittedName>
</protein>
<dbReference type="Pfam" id="PF22725">
    <property type="entry name" value="GFO_IDH_MocA_C3"/>
    <property type="match status" value="1"/>
</dbReference>
<comment type="caution">
    <text evidence="3">The sequence shown here is derived from an EMBL/GenBank/DDBJ whole genome shotgun (WGS) entry which is preliminary data.</text>
</comment>
<accession>A0ABT0BBN6</accession>
<dbReference type="Gene3D" id="3.40.50.720">
    <property type="entry name" value="NAD(P)-binding Rossmann-like Domain"/>
    <property type="match status" value="1"/>
</dbReference>
<proteinExistence type="predicted"/>
<dbReference type="InterPro" id="IPR000683">
    <property type="entry name" value="Gfo/Idh/MocA-like_OxRdtase_N"/>
</dbReference>
<evidence type="ECO:0000259" key="2">
    <source>
        <dbReference type="Pfam" id="PF22725"/>
    </source>
</evidence>
<dbReference type="SUPFAM" id="SSF51735">
    <property type="entry name" value="NAD(P)-binding Rossmann-fold domains"/>
    <property type="match status" value="1"/>
</dbReference>
<feature type="domain" description="GFO/IDH/MocA-like oxidoreductase" evidence="2">
    <location>
        <begin position="175"/>
        <end position="304"/>
    </location>
</feature>
<dbReference type="InterPro" id="IPR051317">
    <property type="entry name" value="Gfo/Idh/MocA_oxidoreduct"/>
</dbReference>
<organism evidence="3 4">
    <name type="scientific">Novosphingobium organovorum</name>
    <dbReference type="NCBI Taxonomy" id="2930092"/>
    <lineage>
        <taxon>Bacteria</taxon>
        <taxon>Pseudomonadati</taxon>
        <taxon>Pseudomonadota</taxon>
        <taxon>Alphaproteobacteria</taxon>
        <taxon>Sphingomonadales</taxon>
        <taxon>Sphingomonadaceae</taxon>
        <taxon>Novosphingobium</taxon>
    </lineage>
</organism>
<dbReference type="PANTHER" id="PTHR43708:SF3">
    <property type="entry name" value="OXIDOREDUCTASE"/>
    <property type="match status" value="1"/>
</dbReference>
<reference evidence="3" key="1">
    <citation type="submission" date="2022-03" db="EMBL/GenBank/DDBJ databases">
        <title>Identification of a novel bacterium isolated from mangrove sediments.</title>
        <authorList>
            <person name="Pan X."/>
        </authorList>
    </citation>
    <scope>NUCLEOTIDE SEQUENCE</scope>
    <source>
        <strain evidence="3">B1949</strain>
    </source>
</reference>
<feature type="domain" description="Gfo/Idh/MocA-like oxidoreductase N-terminal" evidence="1">
    <location>
        <begin position="34"/>
        <end position="166"/>
    </location>
</feature>